<evidence type="ECO:0000313" key="2">
    <source>
        <dbReference type="EMBL" id="ACZ07696.1"/>
    </source>
</evidence>
<dbReference type="STRING" id="526218.Sterm_0824"/>
<accession>D1AR08</accession>
<dbReference type="Proteomes" id="UP000000845">
    <property type="component" value="Chromosome"/>
</dbReference>
<organism evidence="2 3">
    <name type="scientific">Sebaldella termitidis (strain ATCC 33386 / NCTC 11300)</name>
    <dbReference type="NCBI Taxonomy" id="526218"/>
    <lineage>
        <taxon>Bacteria</taxon>
        <taxon>Fusobacteriati</taxon>
        <taxon>Fusobacteriota</taxon>
        <taxon>Fusobacteriia</taxon>
        <taxon>Fusobacteriales</taxon>
        <taxon>Leptotrichiaceae</taxon>
        <taxon>Sebaldella</taxon>
    </lineage>
</organism>
<dbReference type="GO" id="GO:0003677">
    <property type="term" value="F:DNA binding"/>
    <property type="evidence" value="ECO:0007669"/>
    <property type="project" value="InterPro"/>
</dbReference>
<reference evidence="2 3" key="2">
    <citation type="journal article" date="2010" name="Stand. Genomic Sci.">
        <title>Complete genome sequence of Sebaldella termitidis type strain (NCTC 11300).</title>
        <authorList>
            <person name="Harmon-Smith M."/>
            <person name="Celia L."/>
            <person name="Chertkov O."/>
            <person name="Lapidus A."/>
            <person name="Copeland A."/>
            <person name="Glavina Del Rio T."/>
            <person name="Nolan M."/>
            <person name="Lucas S."/>
            <person name="Tice H."/>
            <person name="Cheng J.F."/>
            <person name="Han C."/>
            <person name="Detter J.C."/>
            <person name="Bruce D."/>
            <person name="Goodwin L."/>
            <person name="Pitluck S."/>
            <person name="Pati A."/>
            <person name="Liolios K."/>
            <person name="Ivanova N."/>
            <person name="Mavromatis K."/>
            <person name="Mikhailova N."/>
            <person name="Chen A."/>
            <person name="Palaniappan K."/>
            <person name="Land M."/>
            <person name="Hauser L."/>
            <person name="Chang Y.J."/>
            <person name="Jeffries C.D."/>
            <person name="Brettin T."/>
            <person name="Goker M."/>
            <person name="Beck B."/>
            <person name="Bristow J."/>
            <person name="Eisen J.A."/>
            <person name="Markowitz V."/>
            <person name="Hugenholtz P."/>
            <person name="Kyrpides N.C."/>
            <person name="Klenk H.P."/>
            <person name="Chen F."/>
        </authorList>
    </citation>
    <scope>NUCLEOTIDE SEQUENCE [LARGE SCALE GENOMIC DNA]</scope>
    <source>
        <strain evidence="3">ATCC 33386 / NCTC 11300</strain>
    </source>
</reference>
<keyword evidence="3" id="KW-1185">Reference proteome</keyword>
<dbReference type="AlphaFoldDB" id="D1AR08"/>
<dbReference type="InterPro" id="IPR001387">
    <property type="entry name" value="Cro/C1-type_HTH"/>
</dbReference>
<feature type="domain" description="HTH cro/C1-type" evidence="1">
    <location>
        <begin position="13"/>
        <end position="72"/>
    </location>
</feature>
<evidence type="ECO:0000313" key="3">
    <source>
        <dbReference type="Proteomes" id="UP000000845"/>
    </source>
</evidence>
<dbReference type="InterPro" id="IPR010982">
    <property type="entry name" value="Lambda_DNA-bd_dom_sf"/>
</dbReference>
<dbReference type="EMBL" id="CP001739">
    <property type="protein sequence ID" value="ACZ07696.1"/>
    <property type="molecule type" value="Genomic_DNA"/>
</dbReference>
<dbReference type="Pfam" id="PF13443">
    <property type="entry name" value="HTH_26"/>
    <property type="match status" value="1"/>
</dbReference>
<dbReference type="HOGENOM" id="CLU_2652383_0_0_0"/>
<dbReference type="Gene3D" id="1.10.260.40">
    <property type="entry name" value="lambda repressor-like DNA-binding domains"/>
    <property type="match status" value="1"/>
</dbReference>
<protein>
    <recommendedName>
        <fullName evidence="1">HTH cro/C1-type domain-containing protein</fullName>
    </recommendedName>
</protein>
<proteinExistence type="predicted"/>
<sequence length="76" mass="8679">MKLEEMNKIIAKNIEKSLIDKDMSKTDLARKLDIQEKSVSFIFRKLKNGKNVNNATLCKWADVIGVDVGDFFCNLT</sequence>
<name>D1AR08_SEBTE</name>
<gene>
    <name evidence="2" type="ordered locus">Sterm_0824</name>
</gene>
<dbReference type="RefSeq" id="WP_012860292.1">
    <property type="nucleotide sequence ID" value="NC_013517.1"/>
</dbReference>
<evidence type="ECO:0000259" key="1">
    <source>
        <dbReference type="Pfam" id="PF13443"/>
    </source>
</evidence>
<reference evidence="3" key="1">
    <citation type="submission" date="2009-09" db="EMBL/GenBank/DDBJ databases">
        <title>The complete chromosome of Sebaldella termitidis ATCC 33386.</title>
        <authorList>
            <consortium name="US DOE Joint Genome Institute (JGI-PGF)"/>
            <person name="Lucas S."/>
            <person name="Copeland A."/>
            <person name="Lapidus A."/>
            <person name="Glavina del Rio T."/>
            <person name="Dalin E."/>
            <person name="Tice H."/>
            <person name="Bruce D."/>
            <person name="Goodwin L."/>
            <person name="Pitluck S."/>
            <person name="Kyrpides N."/>
            <person name="Mavromatis K."/>
            <person name="Ivanova N."/>
            <person name="Mikhailova N."/>
            <person name="Sims D."/>
            <person name="Meincke L."/>
            <person name="Brettin T."/>
            <person name="Detter J.C."/>
            <person name="Han C."/>
            <person name="Larimer F."/>
            <person name="Land M."/>
            <person name="Hauser L."/>
            <person name="Markowitz V."/>
            <person name="Cheng J.F."/>
            <person name="Hugenholtz P."/>
            <person name="Woyke T."/>
            <person name="Wu D."/>
            <person name="Eisen J.A."/>
        </authorList>
    </citation>
    <scope>NUCLEOTIDE SEQUENCE [LARGE SCALE GENOMIC DNA]</scope>
    <source>
        <strain evidence="3">ATCC 33386 / NCTC 11300</strain>
    </source>
</reference>
<dbReference type="KEGG" id="str:Sterm_0824"/>
<dbReference type="SUPFAM" id="SSF47413">
    <property type="entry name" value="lambda repressor-like DNA-binding domains"/>
    <property type="match status" value="1"/>
</dbReference>